<feature type="region of interest" description="Disordered" evidence="1">
    <location>
        <begin position="22"/>
        <end position="93"/>
    </location>
</feature>
<proteinExistence type="predicted"/>
<dbReference type="Proteomes" id="UP000325313">
    <property type="component" value="Unassembled WGS sequence"/>
</dbReference>
<protein>
    <submittedName>
        <fullName evidence="2">Uncharacterized protein</fullName>
    </submittedName>
</protein>
<organism evidence="2 3">
    <name type="scientific">Puccinia graminis f. sp. tritici</name>
    <dbReference type="NCBI Taxonomy" id="56615"/>
    <lineage>
        <taxon>Eukaryota</taxon>
        <taxon>Fungi</taxon>
        <taxon>Dikarya</taxon>
        <taxon>Basidiomycota</taxon>
        <taxon>Pucciniomycotina</taxon>
        <taxon>Pucciniomycetes</taxon>
        <taxon>Pucciniales</taxon>
        <taxon>Pucciniaceae</taxon>
        <taxon>Puccinia</taxon>
    </lineage>
</organism>
<evidence type="ECO:0000313" key="2">
    <source>
        <dbReference type="EMBL" id="KAA1088104.1"/>
    </source>
</evidence>
<dbReference type="EMBL" id="VDEP01000407">
    <property type="protein sequence ID" value="KAA1088104.1"/>
    <property type="molecule type" value="Genomic_DNA"/>
</dbReference>
<name>A0A5B0NHM9_PUCGR</name>
<gene>
    <name evidence="2" type="ORF">PGTUg99_004768</name>
</gene>
<accession>A0A5B0NHM9</accession>
<sequence>MEQSHRCSWFAKVQASNLRHPTISYHPCSSQHPPSPPQFPTAPSQHQQQQQQQQQPQPYLAELSPYIRRGIAERPTGKHISYGAAEAVPPLPA</sequence>
<reference evidence="2 3" key="1">
    <citation type="submission" date="2019-05" db="EMBL/GenBank/DDBJ databases">
        <title>Emergence of the Ug99 lineage of the wheat stem rust pathogen through somatic hybridization.</title>
        <authorList>
            <person name="Li F."/>
            <person name="Upadhyaya N.M."/>
            <person name="Sperschneider J."/>
            <person name="Matny O."/>
            <person name="Nguyen-Phuc H."/>
            <person name="Mago R."/>
            <person name="Raley C."/>
            <person name="Miller M.E."/>
            <person name="Silverstein K.A.T."/>
            <person name="Henningsen E."/>
            <person name="Hirsch C.D."/>
            <person name="Visser B."/>
            <person name="Pretorius Z.A."/>
            <person name="Steffenson B.J."/>
            <person name="Schwessinger B."/>
            <person name="Dodds P.N."/>
            <person name="Figueroa M."/>
        </authorList>
    </citation>
    <scope>NUCLEOTIDE SEQUENCE [LARGE SCALE GENOMIC DNA]</scope>
    <source>
        <strain evidence="2 3">Ug99</strain>
    </source>
</reference>
<evidence type="ECO:0000256" key="1">
    <source>
        <dbReference type="SAM" id="MobiDB-lite"/>
    </source>
</evidence>
<feature type="compositionally biased region" description="Low complexity" evidence="1">
    <location>
        <begin position="41"/>
        <end position="58"/>
    </location>
</feature>
<comment type="caution">
    <text evidence="2">The sequence shown here is derived from an EMBL/GenBank/DDBJ whole genome shotgun (WGS) entry which is preliminary data.</text>
</comment>
<dbReference type="AlphaFoldDB" id="A0A5B0NHM9"/>
<evidence type="ECO:0000313" key="3">
    <source>
        <dbReference type="Proteomes" id="UP000325313"/>
    </source>
</evidence>